<evidence type="ECO:0000313" key="2">
    <source>
        <dbReference type="EMBL" id="KRN98654.1"/>
    </source>
</evidence>
<evidence type="ECO:0000256" key="1">
    <source>
        <dbReference type="SAM" id="Phobius"/>
    </source>
</evidence>
<name>A0A0R2L9X3_9LACO</name>
<comment type="caution">
    <text evidence="2">The sequence shown here is derived from an EMBL/GenBank/DDBJ whole genome shotgun (WGS) entry which is preliminary data.</text>
</comment>
<feature type="transmembrane region" description="Helical" evidence="1">
    <location>
        <begin position="6"/>
        <end position="22"/>
    </location>
</feature>
<dbReference type="EMBL" id="JQCF01000020">
    <property type="protein sequence ID" value="KRN98654.1"/>
    <property type="molecule type" value="Genomic_DNA"/>
</dbReference>
<sequence>MLETVISLAIFCTLAAVSIYNLKDYQAKVEERQAISWFKNTFTETLNYGYLNKRAAKFQWFTDSNTIKFISNGSLAGQQKYYKKKKLPATLRINSNAAIDYGIADSGVAPPMSIQFHSTLTNKDYSYKVQFGWGEIIEQ</sequence>
<gene>
    <name evidence="2" type="ORF">IV57_GL001074</name>
</gene>
<accession>A0A0R2L9X3</accession>
<dbReference type="STRING" id="993692.IV57_GL001074"/>
<keyword evidence="1" id="KW-0812">Transmembrane</keyword>
<keyword evidence="1" id="KW-1133">Transmembrane helix</keyword>
<proteinExistence type="predicted"/>
<keyword evidence="1" id="KW-0472">Membrane</keyword>
<evidence type="ECO:0000313" key="3">
    <source>
        <dbReference type="Proteomes" id="UP000051006"/>
    </source>
</evidence>
<keyword evidence="3" id="KW-1185">Reference proteome</keyword>
<dbReference type="AlphaFoldDB" id="A0A0R2L9X3"/>
<dbReference type="Proteomes" id="UP000051006">
    <property type="component" value="Unassembled WGS sequence"/>
</dbReference>
<dbReference type="PATRIC" id="fig|993692.3.peg.1090"/>
<reference evidence="2 3" key="1">
    <citation type="journal article" date="2015" name="Genome Announc.">
        <title>Expanding the biotechnology potential of lactobacilli through comparative genomics of 213 strains and associated genera.</title>
        <authorList>
            <person name="Sun Z."/>
            <person name="Harris H.M."/>
            <person name="McCann A."/>
            <person name="Guo C."/>
            <person name="Argimon S."/>
            <person name="Zhang W."/>
            <person name="Yang X."/>
            <person name="Jeffery I.B."/>
            <person name="Cooney J.C."/>
            <person name="Kagawa T.F."/>
            <person name="Liu W."/>
            <person name="Song Y."/>
            <person name="Salvetti E."/>
            <person name="Wrobel A."/>
            <person name="Rasinkangas P."/>
            <person name="Parkhill J."/>
            <person name="Rea M.C."/>
            <person name="O'Sullivan O."/>
            <person name="Ritari J."/>
            <person name="Douillard F.P."/>
            <person name="Paul Ross R."/>
            <person name="Yang R."/>
            <person name="Briner A.E."/>
            <person name="Felis G.E."/>
            <person name="de Vos W.M."/>
            <person name="Barrangou R."/>
            <person name="Klaenhammer T.R."/>
            <person name="Caufield P.W."/>
            <person name="Cui Y."/>
            <person name="Zhang H."/>
            <person name="O'Toole P.W."/>
        </authorList>
    </citation>
    <scope>NUCLEOTIDE SEQUENCE [LARGE SCALE GENOMIC DNA]</scope>
    <source>
        <strain evidence="2 3">DSM 24716</strain>
    </source>
</reference>
<protein>
    <submittedName>
        <fullName evidence="2">Uncharacterized protein</fullName>
    </submittedName>
</protein>
<organism evidence="2 3">
    <name type="scientific">Companilactobacillus kimchiensis</name>
    <dbReference type="NCBI Taxonomy" id="993692"/>
    <lineage>
        <taxon>Bacteria</taxon>
        <taxon>Bacillati</taxon>
        <taxon>Bacillota</taxon>
        <taxon>Bacilli</taxon>
        <taxon>Lactobacillales</taxon>
        <taxon>Lactobacillaceae</taxon>
        <taxon>Companilactobacillus</taxon>
    </lineage>
</organism>